<keyword evidence="2" id="KW-1185">Reference proteome</keyword>
<dbReference type="AlphaFoldDB" id="A0A839SQ91"/>
<dbReference type="Proteomes" id="UP000539265">
    <property type="component" value="Unassembled WGS sequence"/>
</dbReference>
<protein>
    <submittedName>
        <fullName evidence="1">Uncharacterized protein</fullName>
    </submittedName>
</protein>
<sequence>MEILKSEAVKTLLEANKSVNRETLYKKELDSLKPGEAIRLKTEDWLIKTTPSAYYYRYNKNQGKKVVTVNKLKDGFLITKN</sequence>
<name>A0A839SQ91_9SPHI</name>
<comment type="caution">
    <text evidence="1">The sequence shown here is derived from an EMBL/GenBank/DDBJ whole genome shotgun (WGS) entry which is preliminary data.</text>
</comment>
<organism evidence="1 2">
    <name type="scientific">Mucilaginibacter gotjawali</name>
    <dbReference type="NCBI Taxonomy" id="1550579"/>
    <lineage>
        <taxon>Bacteria</taxon>
        <taxon>Pseudomonadati</taxon>
        <taxon>Bacteroidota</taxon>
        <taxon>Sphingobacteriia</taxon>
        <taxon>Sphingobacteriales</taxon>
        <taxon>Sphingobacteriaceae</taxon>
        <taxon>Mucilaginibacter</taxon>
    </lineage>
</organism>
<gene>
    <name evidence="1" type="ORF">FHS11_005450</name>
</gene>
<accession>A0A839SQ91</accession>
<reference evidence="1" key="1">
    <citation type="submission" date="2020-08" db="EMBL/GenBank/DDBJ databases">
        <title>Genomic Encyclopedia of Type Strains, Phase III (KMG-III): the genomes of soil and plant-associated and newly described type strains.</title>
        <authorList>
            <person name="Whitman W."/>
        </authorList>
    </citation>
    <scope>NUCLEOTIDE SEQUENCE [LARGE SCALE GENOMIC DNA]</scope>
    <source>
        <strain evidence="1">CECT 8628</strain>
    </source>
</reference>
<proteinExistence type="predicted"/>
<evidence type="ECO:0000313" key="1">
    <source>
        <dbReference type="EMBL" id="MBB3058990.1"/>
    </source>
</evidence>
<evidence type="ECO:0000313" key="2">
    <source>
        <dbReference type="Proteomes" id="UP000539265"/>
    </source>
</evidence>
<dbReference type="RefSeq" id="WP_096355938.1">
    <property type="nucleotide sequence ID" value="NZ_AP017313.1"/>
</dbReference>
<dbReference type="EMBL" id="JACHWX010000028">
    <property type="protein sequence ID" value="MBB3058990.1"/>
    <property type="molecule type" value="Genomic_DNA"/>
</dbReference>